<protein>
    <recommendedName>
        <fullName evidence="4">Secreted protein</fullName>
    </recommendedName>
</protein>
<feature type="signal peptide" evidence="1">
    <location>
        <begin position="1"/>
        <end position="17"/>
    </location>
</feature>
<evidence type="ECO:0000256" key="1">
    <source>
        <dbReference type="SAM" id="SignalP"/>
    </source>
</evidence>
<proteinExistence type="predicted"/>
<keyword evidence="3" id="KW-1185">Reference proteome</keyword>
<sequence>MYLLFFRILGLGAQIMADVSLSEEARVAPWKGCDGLVMFQRDLAGLRSVGAGLLILTRFTLSRLTAVSRQPRSTRIICKAVSPYHWEDKVE</sequence>
<feature type="chain" id="PRO_5044811272" description="Secreted protein" evidence="1">
    <location>
        <begin position="18"/>
        <end position="91"/>
    </location>
</feature>
<dbReference type="EMBL" id="JBHFFA010000007">
    <property type="protein sequence ID" value="KAL2611696.1"/>
    <property type="molecule type" value="Genomic_DNA"/>
</dbReference>
<accession>A0ABD1XUX8</accession>
<comment type="caution">
    <text evidence="2">The sequence shown here is derived from an EMBL/GenBank/DDBJ whole genome shotgun (WGS) entry which is preliminary data.</text>
</comment>
<keyword evidence="1" id="KW-0732">Signal</keyword>
<gene>
    <name evidence="2" type="ORF">R1flu_023388</name>
</gene>
<reference evidence="2 3" key="1">
    <citation type="submission" date="2024-09" db="EMBL/GenBank/DDBJ databases">
        <title>Chromosome-scale assembly of Riccia fluitans.</title>
        <authorList>
            <person name="Paukszto L."/>
            <person name="Sawicki J."/>
            <person name="Karawczyk K."/>
            <person name="Piernik-Szablinska J."/>
            <person name="Szczecinska M."/>
            <person name="Mazdziarz M."/>
        </authorList>
    </citation>
    <scope>NUCLEOTIDE SEQUENCE [LARGE SCALE GENOMIC DNA]</scope>
    <source>
        <strain evidence="2">Rf_01</strain>
        <tissue evidence="2">Aerial parts of the thallus</tissue>
    </source>
</reference>
<evidence type="ECO:0000313" key="3">
    <source>
        <dbReference type="Proteomes" id="UP001605036"/>
    </source>
</evidence>
<evidence type="ECO:0000313" key="2">
    <source>
        <dbReference type="EMBL" id="KAL2611696.1"/>
    </source>
</evidence>
<evidence type="ECO:0008006" key="4">
    <source>
        <dbReference type="Google" id="ProtNLM"/>
    </source>
</evidence>
<organism evidence="2 3">
    <name type="scientific">Riccia fluitans</name>
    <dbReference type="NCBI Taxonomy" id="41844"/>
    <lineage>
        <taxon>Eukaryota</taxon>
        <taxon>Viridiplantae</taxon>
        <taxon>Streptophyta</taxon>
        <taxon>Embryophyta</taxon>
        <taxon>Marchantiophyta</taxon>
        <taxon>Marchantiopsida</taxon>
        <taxon>Marchantiidae</taxon>
        <taxon>Marchantiales</taxon>
        <taxon>Ricciaceae</taxon>
        <taxon>Riccia</taxon>
    </lineage>
</organism>
<dbReference type="AlphaFoldDB" id="A0ABD1XUX8"/>
<name>A0ABD1XUX8_9MARC</name>
<dbReference type="Proteomes" id="UP001605036">
    <property type="component" value="Unassembled WGS sequence"/>
</dbReference>